<evidence type="ECO:0000256" key="2">
    <source>
        <dbReference type="ARBA" id="ARBA00022491"/>
    </source>
</evidence>
<keyword evidence="6" id="KW-0539">Nucleus</keyword>
<feature type="region of interest" description="Disordered" evidence="9">
    <location>
        <begin position="27"/>
        <end position="67"/>
    </location>
</feature>
<dbReference type="AlphaFoldDB" id="A0A6P6CJZ7"/>
<dbReference type="GO" id="GO:0046983">
    <property type="term" value="F:protein dimerization activity"/>
    <property type="evidence" value="ECO:0007669"/>
    <property type="project" value="InterPro"/>
</dbReference>
<keyword evidence="3" id="KW-0805">Transcription regulation</keyword>
<gene>
    <name evidence="12" type="primary">MXD3</name>
</gene>
<dbReference type="PANTHER" id="PTHR11969">
    <property type="entry name" value="MAX DIMERIZATION, MAD"/>
    <property type="match status" value="1"/>
</dbReference>
<keyword evidence="5" id="KW-0804">Transcription</keyword>
<evidence type="ECO:0000256" key="1">
    <source>
        <dbReference type="ARBA" id="ARBA00004123"/>
    </source>
</evidence>
<evidence type="ECO:0000256" key="8">
    <source>
        <dbReference type="ARBA" id="ARBA00041430"/>
    </source>
</evidence>
<dbReference type="RefSeq" id="XP_023387633.1">
    <property type="nucleotide sequence ID" value="XM_023531865.1"/>
</dbReference>
<keyword evidence="4" id="KW-0238">DNA-binding</keyword>
<reference evidence="12" key="1">
    <citation type="submission" date="2025-08" db="UniProtKB">
        <authorList>
            <consortium name="RefSeq"/>
        </authorList>
    </citation>
    <scope>IDENTIFICATION</scope>
    <source>
        <tissue evidence="12">Kidney</tissue>
    </source>
</reference>
<dbReference type="CTD" id="83463"/>
<accession>A0A6P6CJZ7</accession>
<dbReference type="SMART" id="SM00353">
    <property type="entry name" value="HLH"/>
    <property type="match status" value="1"/>
</dbReference>
<dbReference type="GO" id="GO:0000978">
    <property type="term" value="F:RNA polymerase II cis-regulatory region sequence-specific DNA binding"/>
    <property type="evidence" value="ECO:0007669"/>
    <property type="project" value="TreeGrafter"/>
</dbReference>
<dbReference type="GeneID" id="105293512"/>
<feature type="domain" description="BHLH" evidence="10">
    <location>
        <begin position="57"/>
        <end position="109"/>
    </location>
</feature>
<evidence type="ECO:0000313" key="12">
    <source>
        <dbReference type="RefSeq" id="XP_023387633.1"/>
    </source>
</evidence>
<dbReference type="Proteomes" id="UP000515202">
    <property type="component" value="Unplaced"/>
</dbReference>
<proteinExistence type="predicted"/>
<comment type="subcellular location">
    <subcellularLocation>
        <location evidence="1">Nucleus</location>
    </subcellularLocation>
</comment>
<evidence type="ECO:0000256" key="3">
    <source>
        <dbReference type="ARBA" id="ARBA00023015"/>
    </source>
</evidence>
<keyword evidence="2" id="KW-0678">Repressor</keyword>
<evidence type="ECO:0000313" key="11">
    <source>
        <dbReference type="Proteomes" id="UP000515202"/>
    </source>
</evidence>
<name>A0A6P6CJZ7_PTEVA</name>
<sequence length="171" mass="19091">MEPVASNIQVLLQAAEFLERREREAEHGYASLCPHRSPGSVHRRRKRSPQASGTPDSGRSVHNELEKRRRAQLKRCLEQLKQQMPLGADCARYTTLSLLRRARMHIQGGWITPSPDSRPVSHMELAWPGSWRDGIPLRSWRSKSSGPGGSRRSCAAGSRACGSSWNSSGRP</sequence>
<evidence type="ECO:0000256" key="4">
    <source>
        <dbReference type="ARBA" id="ARBA00023125"/>
    </source>
</evidence>
<evidence type="ECO:0000256" key="6">
    <source>
        <dbReference type="ARBA" id="ARBA00023242"/>
    </source>
</evidence>
<dbReference type="GO" id="GO:0005634">
    <property type="term" value="C:nucleus"/>
    <property type="evidence" value="ECO:0007669"/>
    <property type="project" value="UniProtKB-SubCell"/>
</dbReference>
<protein>
    <recommendedName>
        <fullName evidence="7">Max dimerization protein 3</fullName>
    </recommendedName>
    <alternativeName>
        <fullName evidence="8">Max-associated protein 3</fullName>
    </alternativeName>
</protein>
<dbReference type="Pfam" id="PF00010">
    <property type="entry name" value="HLH"/>
    <property type="match status" value="1"/>
</dbReference>
<evidence type="ECO:0000259" key="10">
    <source>
        <dbReference type="PROSITE" id="PS50888"/>
    </source>
</evidence>
<evidence type="ECO:0000256" key="5">
    <source>
        <dbReference type="ARBA" id="ARBA00023163"/>
    </source>
</evidence>
<dbReference type="InterPro" id="IPR036638">
    <property type="entry name" value="HLH_DNA-bd_sf"/>
</dbReference>
<evidence type="ECO:0000256" key="7">
    <source>
        <dbReference type="ARBA" id="ARBA00040424"/>
    </source>
</evidence>
<dbReference type="Gene3D" id="4.10.280.10">
    <property type="entry name" value="Helix-loop-helix DNA-binding domain"/>
    <property type="match status" value="1"/>
</dbReference>
<organism evidence="11 12">
    <name type="scientific">Pteropus vampyrus</name>
    <name type="common">Large flying fox</name>
    <dbReference type="NCBI Taxonomy" id="132908"/>
    <lineage>
        <taxon>Eukaryota</taxon>
        <taxon>Metazoa</taxon>
        <taxon>Chordata</taxon>
        <taxon>Craniata</taxon>
        <taxon>Vertebrata</taxon>
        <taxon>Euteleostomi</taxon>
        <taxon>Mammalia</taxon>
        <taxon>Eutheria</taxon>
        <taxon>Laurasiatheria</taxon>
        <taxon>Chiroptera</taxon>
        <taxon>Yinpterochiroptera</taxon>
        <taxon>Pteropodoidea</taxon>
        <taxon>Pteropodidae</taxon>
        <taxon>Pteropodinae</taxon>
        <taxon>Pteropus</taxon>
    </lineage>
</organism>
<dbReference type="PANTHER" id="PTHR11969:SF6">
    <property type="entry name" value="MAX DIMERIZATION PROTEIN 3"/>
    <property type="match status" value="1"/>
</dbReference>
<evidence type="ECO:0000256" key="9">
    <source>
        <dbReference type="SAM" id="MobiDB-lite"/>
    </source>
</evidence>
<dbReference type="PROSITE" id="PS50888">
    <property type="entry name" value="BHLH"/>
    <property type="match status" value="1"/>
</dbReference>
<dbReference type="SUPFAM" id="SSF47459">
    <property type="entry name" value="HLH, helix-loop-helix DNA-binding domain"/>
    <property type="match status" value="1"/>
</dbReference>
<dbReference type="InterPro" id="IPR011598">
    <property type="entry name" value="bHLH_dom"/>
</dbReference>
<keyword evidence="11" id="KW-1185">Reference proteome</keyword>
<feature type="region of interest" description="Disordered" evidence="9">
    <location>
        <begin position="136"/>
        <end position="171"/>
    </location>
</feature>
<dbReference type="GO" id="GO:0000981">
    <property type="term" value="F:DNA-binding transcription factor activity, RNA polymerase II-specific"/>
    <property type="evidence" value="ECO:0007669"/>
    <property type="project" value="TreeGrafter"/>
</dbReference>
<feature type="compositionally biased region" description="Low complexity" evidence="9">
    <location>
        <begin position="138"/>
        <end position="164"/>
    </location>
</feature>